<evidence type="ECO:0000256" key="2">
    <source>
        <dbReference type="ARBA" id="ARBA00004123"/>
    </source>
</evidence>
<evidence type="ECO:0000256" key="9">
    <source>
        <dbReference type="ARBA" id="ARBA00023004"/>
    </source>
</evidence>
<evidence type="ECO:0000256" key="4">
    <source>
        <dbReference type="ARBA" id="ARBA00022723"/>
    </source>
</evidence>
<evidence type="ECO:0000256" key="12">
    <source>
        <dbReference type="ARBA" id="ARBA00023242"/>
    </source>
</evidence>
<sequence length="874" mass="99181">MTQYEPSTPLSTPSQFDFPFPPYDIQQDFMANLYSVLENKQIGIFESPTGTGKSLSLTCGALRWLCDHEKLRQQQLIEDIDKLAATIRDEEKSNEVNWLESQHEVILKKESLMKLRKVLERLSVHDKEMIAIKERRTKERKAKVKYRSARVSESIGMNDEQGEDDEFLITNSDDDGDENDAEDDNRYPGVQIFFCSRTHSQLTQVVNAIKSTVYGKSIRVASLASRQNYCINDDVRKLNSNSLINDRCLELQRPSNSQPTKLCESRAVKKKKTEATRCPFYSKQTIDTLREESLVDIMDIEDLVKVARSEKACPYYSSRLAAKDAQVVMIPYQILLHKRTRVQSGLCLTNNIVIVDEAHNLIDSLTSVYSAEISLTQLQASREQLDAYKTKYSLRFSSKNLLKINQLIFVTKQLIKLLSADANKSSTRMITGYDLMVEGEFFNIKINDILDFCDKTRLPQKVQGFSQKFGTTIVSTVVPAPKLDAKSFLKQLAEKQSNEKKKIESKTTPSATESPKGNDAVVSSSIRLLLKFLECLVENIDDGRVLLSYNVSVRSKSSMKYVLLNPSGHFNDILKECRSVIVAGGTMQPTSEFKNQLFPSYRDRVKEFSFQHVVPTENVLPLVVSTGPSGTKFSFNFTNRLNKEMLNDLSSTLRNVCNVVPGGVVCFFSSYDYLETFYSYLEEVNGLNDIRKKKFIFKEPRLSGQVEKMLADYATAVKSKELNGAILFSVVGGKLSEGMNFSDDLARCVIVIGMPFPNKTSPELVEKMSYLDREFGSGAGAEYYENICMKSVNQCIGKSEANCRTEYLFLIVVVLGRAVRHIKDYAAVLLVDERYSQRKIIEKLPRWISNSLQCTKRFGVVQSSLVCFFRRRLV</sequence>
<dbReference type="GO" id="GO:0003677">
    <property type="term" value="F:DNA binding"/>
    <property type="evidence" value="ECO:0007669"/>
    <property type="project" value="InterPro"/>
</dbReference>
<evidence type="ECO:0000256" key="1">
    <source>
        <dbReference type="ARBA" id="ARBA00001966"/>
    </source>
</evidence>
<dbReference type="GO" id="GO:0051536">
    <property type="term" value="F:iron-sulfur cluster binding"/>
    <property type="evidence" value="ECO:0007669"/>
    <property type="project" value="UniProtKB-KW"/>
</dbReference>
<comment type="cofactor">
    <cofactor evidence="1">
        <name>[4Fe-4S] cluster</name>
        <dbReference type="ChEBI" id="CHEBI:49883"/>
    </cofactor>
</comment>
<dbReference type="GO" id="GO:0016818">
    <property type="term" value="F:hydrolase activity, acting on acid anhydrides, in phosphorus-containing anhydrides"/>
    <property type="evidence" value="ECO:0007669"/>
    <property type="project" value="InterPro"/>
</dbReference>
<dbReference type="NCBIfam" id="TIGR00604">
    <property type="entry name" value="rad3"/>
    <property type="match status" value="1"/>
</dbReference>
<dbReference type="GO" id="GO:0003678">
    <property type="term" value="F:DNA helicase activity"/>
    <property type="evidence" value="ECO:0007669"/>
    <property type="project" value="InterPro"/>
</dbReference>
<dbReference type="AlphaFoldDB" id="A0A9Q0RUS3"/>
<keyword evidence="9" id="KW-0408">Iron</keyword>
<keyword evidence="4" id="KW-0479">Metal-binding</keyword>
<dbReference type="GO" id="GO:0006139">
    <property type="term" value="P:nucleobase-containing compound metabolic process"/>
    <property type="evidence" value="ECO:0007669"/>
    <property type="project" value="InterPro"/>
</dbReference>
<reference evidence="15" key="1">
    <citation type="submission" date="2022-07" db="EMBL/GenBank/DDBJ databases">
        <authorList>
            <person name="Trinca V."/>
            <person name="Uliana J.V.C."/>
            <person name="Torres T.T."/>
            <person name="Ward R.J."/>
            <person name="Monesi N."/>
        </authorList>
    </citation>
    <scope>NUCLEOTIDE SEQUENCE</scope>
    <source>
        <strain evidence="15">HSMRA1968</strain>
        <tissue evidence="15">Whole embryos</tissue>
    </source>
</reference>
<dbReference type="EMBL" id="WJQU01002648">
    <property type="protein sequence ID" value="KAJ6631766.1"/>
    <property type="molecule type" value="Genomic_DNA"/>
</dbReference>
<dbReference type="InterPro" id="IPR006554">
    <property type="entry name" value="Helicase-like_DEXD_c2"/>
</dbReference>
<keyword evidence="6" id="KW-0378">Hydrolase</keyword>
<dbReference type="GO" id="GO:0034085">
    <property type="term" value="P:establishment of sister chromatid cohesion"/>
    <property type="evidence" value="ECO:0007669"/>
    <property type="project" value="TreeGrafter"/>
</dbReference>
<dbReference type="SMART" id="SM00491">
    <property type="entry name" value="HELICc2"/>
    <property type="match status" value="1"/>
</dbReference>
<dbReference type="GO" id="GO:0005634">
    <property type="term" value="C:nucleus"/>
    <property type="evidence" value="ECO:0007669"/>
    <property type="project" value="UniProtKB-SubCell"/>
</dbReference>
<keyword evidence="5" id="KW-0547">Nucleotide-binding</keyword>
<keyword evidence="7 15" id="KW-0347">Helicase</keyword>
<evidence type="ECO:0000256" key="8">
    <source>
        <dbReference type="ARBA" id="ARBA00022840"/>
    </source>
</evidence>
<dbReference type="InterPro" id="IPR006555">
    <property type="entry name" value="ATP-dep_Helicase_C"/>
</dbReference>
<gene>
    <name evidence="15" type="primary">ddx11</name>
    <name evidence="15" type="ORF">Bhyg_15742</name>
</gene>
<keyword evidence="11" id="KW-0413">Isomerase</keyword>
<keyword evidence="8" id="KW-0067">ATP-binding</keyword>
<protein>
    <submittedName>
        <fullName evidence="15">ATP-dependent DNA helicase DDX11</fullName>
    </submittedName>
</protein>
<organism evidence="15 16">
    <name type="scientific">Pseudolycoriella hygida</name>
    <dbReference type="NCBI Taxonomy" id="35572"/>
    <lineage>
        <taxon>Eukaryota</taxon>
        <taxon>Metazoa</taxon>
        <taxon>Ecdysozoa</taxon>
        <taxon>Arthropoda</taxon>
        <taxon>Hexapoda</taxon>
        <taxon>Insecta</taxon>
        <taxon>Pterygota</taxon>
        <taxon>Neoptera</taxon>
        <taxon>Endopterygota</taxon>
        <taxon>Diptera</taxon>
        <taxon>Nematocera</taxon>
        <taxon>Sciaroidea</taxon>
        <taxon>Sciaridae</taxon>
        <taxon>Pseudolycoriella</taxon>
    </lineage>
</organism>
<evidence type="ECO:0000313" key="15">
    <source>
        <dbReference type="EMBL" id="KAJ6631766.1"/>
    </source>
</evidence>
<evidence type="ECO:0000259" key="14">
    <source>
        <dbReference type="PROSITE" id="PS51193"/>
    </source>
</evidence>
<dbReference type="Pfam" id="PF13307">
    <property type="entry name" value="Helicase_C_2"/>
    <property type="match status" value="2"/>
</dbReference>
<dbReference type="SMART" id="SM00488">
    <property type="entry name" value="DEXDc2"/>
    <property type="match status" value="1"/>
</dbReference>
<dbReference type="InterPro" id="IPR014013">
    <property type="entry name" value="Helic_SF1/SF2_ATP-bd_DinG/Rad3"/>
</dbReference>
<evidence type="ECO:0000256" key="10">
    <source>
        <dbReference type="ARBA" id="ARBA00023014"/>
    </source>
</evidence>
<dbReference type="InterPro" id="IPR045028">
    <property type="entry name" value="DinG/Rad3-like"/>
</dbReference>
<feature type="domain" description="Helicase ATP-binding" evidence="14">
    <location>
        <begin position="12"/>
        <end position="418"/>
    </location>
</feature>
<evidence type="ECO:0000256" key="11">
    <source>
        <dbReference type="ARBA" id="ARBA00023235"/>
    </source>
</evidence>
<accession>A0A9Q0RUS3</accession>
<feature type="region of interest" description="Disordered" evidence="13">
    <location>
        <begin position="153"/>
        <end position="183"/>
    </location>
</feature>
<dbReference type="Gene3D" id="3.40.50.300">
    <property type="entry name" value="P-loop containing nucleotide triphosphate hydrolases"/>
    <property type="match status" value="3"/>
</dbReference>
<dbReference type="InterPro" id="IPR027417">
    <property type="entry name" value="P-loop_NTPase"/>
</dbReference>
<evidence type="ECO:0000256" key="6">
    <source>
        <dbReference type="ARBA" id="ARBA00022801"/>
    </source>
</evidence>
<dbReference type="SUPFAM" id="SSF52540">
    <property type="entry name" value="P-loop containing nucleoside triphosphate hydrolases"/>
    <property type="match status" value="1"/>
</dbReference>
<evidence type="ECO:0000313" key="16">
    <source>
        <dbReference type="Proteomes" id="UP001151699"/>
    </source>
</evidence>
<keyword evidence="12" id="KW-0539">Nucleus</keyword>
<keyword evidence="10" id="KW-0411">Iron-sulfur</keyword>
<dbReference type="GO" id="GO:0005524">
    <property type="term" value="F:ATP binding"/>
    <property type="evidence" value="ECO:0007669"/>
    <property type="project" value="UniProtKB-KW"/>
</dbReference>
<dbReference type="InterPro" id="IPR013020">
    <property type="entry name" value="Rad3/Chl1-like"/>
</dbReference>
<evidence type="ECO:0000256" key="5">
    <source>
        <dbReference type="ARBA" id="ARBA00022741"/>
    </source>
</evidence>
<name>A0A9Q0RUS3_9DIPT</name>
<feature type="compositionally biased region" description="Polar residues" evidence="13">
    <location>
        <begin position="506"/>
        <end position="518"/>
    </location>
</feature>
<dbReference type="PROSITE" id="PS51193">
    <property type="entry name" value="HELICASE_ATP_BIND_2"/>
    <property type="match status" value="1"/>
</dbReference>
<comment type="subcellular location">
    <subcellularLocation>
        <location evidence="2">Nucleus</location>
    </subcellularLocation>
</comment>
<dbReference type="GO" id="GO:0046872">
    <property type="term" value="F:metal ion binding"/>
    <property type="evidence" value="ECO:0007669"/>
    <property type="project" value="UniProtKB-KW"/>
</dbReference>
<evidence type="ECO:0000256" key="13">
    <source>
        <dbReference type="SAM" id="MobiDB-lite"/>
    </source>
</evidence>
<keyword evidence="16" id="KW-1185">Reference proteome</keyword>
<feature type="compositionally biased region" description="Acidic residues" evidence="13">
    <location>
        <begin position="160"/>
        <end position="183"/>
    </location>
</feature>
<dbReference type="Pfam" id="PF06733">
    <property type="entry name" value="DEAD_2"/>
    <property type="match status" value="1"/>
</dbReference>
<dbReference type="OrthoDB" id="267079at2759"/>
<evidence type="ECO:0000256" key="7">
    <source>
        <dbReference type="ARBA" id="ARBA00022806"/>
    </source>
</evidence>
<feature type="region of interest" description="Disordered" evidence="13">
    <location>
        <begin position="499"/>
        <end position="518"/>
    </location>
</feature>
<comment type="caution">
    <text evidence="15">The sequence shown here is derived from an EMBL/GenBank/DDBJ whole genome shotgun (WGS) entry which is preliminary data.</text>
</comment>
<evidence type="ECO:0000256" key="3">
    <source>
        <dbReference type="ARBA" id="ARBA00008435"/>
    </source>
</evidence>
<proteinExistence type="inferred from homology"/>
<dbReference type="CDD" id="cd18788">
    <property type="entry name" value="SF2_C_XPD"/>
    <property type="match status" value="1"/>
</dbReference>
<dbReference type="PANTHER" id="PTHR11472">
    <property type="entry name" value="DNA REPAIR DEAD HELICASE RAD3/XP-D SUBFAMILY MEMBER"/>
    <property type="match status" value="1"/>
</dbReference>
<dbReference type="PANTHER" id="PTHR11472:SF41">
    <property type="entry name" value="ATP-DEPENDENT DNA HELICASE DDX11-RELATED"/>
    <property type="match status" value="1"/>
</dbReference>
<comment type="similarity">
    <text evidence="3">Belongs to the DEAD box helicase family. DEAH subfamily. DDX11/CHL1 sub-subfamily.</text>
</comment>
<dbReference type="InterPro" id="IPR010614">
    <property type="entry name" value="RAD3-like_helicase_DEAD"/>
</dbReference>
<dbReference type="Proteomes" id="UP001151699">
    <property type="component" value="Unassembled WGS sequence"/>
</dbReference>